<dbReference type="PANTHER" id="PTHR23235:SF158">
    <property type="entry name" value="C2H2-TYPE DOMAIN-CONTAINING PROTEIN"/>
    <property type="match status" value="1"/>
</dbReference>
<dbReference type="FunFam" id="3.30.160.60:FF:000007">
    <property type="entry name" value="Basic krueppel-like factor 3"/>
    <property type="match status" value="1"/>
</dbReference>
<evidence type="ECO:0000256" key="2">
    <source>
        <dbReference type="ARBA" id="ARBA00022771"/>
    </source>
</evidence>
<dbReference type="InterPro" id="IPR036236">
    <property type="entry name" value="Znf_C2H2_sf"/>
</dbReference>
<evidence type="ECO:0000256" key="3">
    <source>
        <dbReference type="ARBA" id="ARBA00022833"/>
    </source>
</evidence>
<dbReference type="Pfam" id="PF00096">
    <property type="entry name" value="zf-C2H2"/>
    <property type="match status" value="2"/>
</dbReference>
<name>A0A7R9M240_9ACAR</name>
<keyword evidence="8" id="KW-1185">Reference proteome</keyword>
<dbReference type="GO" id="GO:0000978">
    <property type="term" value="F:RNA polymerase II cis-regulatory region sequence-specific DNA binding"/>
    <property type="evidence" value="ECO:0007669"/>
    <property type="project" value="TreeGrafter"/>
</dbReference>
<protein>
    <recommendedName>
        <fullName evidence="6">C2H2-type domain-containing protein</fullName>
    </recommendedName>
</protein>
<feature type="compositionally biased region" description="Polar residues" evidence="5">
    <location>
        <begin position="17"/>
        <end position="26"/>
    </location>
</feature>
<evidence type="ECO:0000256" key="4">
    <source>
        <dbReference type="PROSITE-ProRule" id="PRU00042"/>
    </source>
</evidence>
<dbReference type="EMBL" id="CAJPVJ010005003">
    <property type="protein sequence ID" value="CAG2169129.1"/>
    <property type="molecule type" value="Genomic_DNA"/>
</dbReference>
<dbReference type="GO" id="GO:0008270">
    <property type="term" value="F:zinc ion binding"/>
    <property type="evidence" value="ECO:0007669"/>
    <property type="project" value="UniProtKB-KW"/>
</dbReference>
<accession>A0A7R9M240</accession>
<dbReference type="SMART" id="SM00355">
    <property type="entry name" value="ZnF_C2H2"/>
    <property type="match status" value="2"/>
</dbReference>
<reference evidence="7" key="1">
    <citation type="submission" date="2020-11" db="EMBL/GenBank/DDBJ databases">
        <authorList>
            <person name="Tran Van P."/>
        </authorList>
    </citation>
    <scope>NUCLEOTIDE SEQUENCE</scope>
</reference>
<proteinExistence type="predicted"/>
<keyword evidence="2 4" id="KW-0863">Zinc-finger</keyword>
<dbReference type="InterPro" id="IPR013087">
    <property type="entry name" value="Znf_C2H2_type"/>
</dbReference>
<dbReference type="PROSITE" id="PS00028">
    <property type="entry name" value="ZINC_FINGER_C2H2_1"/>
    <property type="match status" value="1"/>
</dbReference>
<feature type="region of interest" description="Disordered" evidence="5">
    <location>
        <begin position="1"/>
        <end position="26"/>
    </location>
</feature>
<evidence type="ECO:0000313" key="8">
    <source>
        <dbReference type="Proteomes" id="UP000728032"/>
    </source>
</evidence>
<keyword evidence="1" id="KW-0479">Metal-binding</keyword>
<dbReference type="AlphaFoldDB" id="A0A7R9M240"/>
<gene>
    <name evidence="7" type="ORF">ONB1V03_LOCUS8613</name>
</gene>
<feature type="compositionally biased region" description="Basic residues" evidence="5">
    <location>
        <begin position="168"/>
        <end position="179"/>
    </location>
</feature>
<sequence>MQCTTRMANTGAKDPMPSTQPHSQVNGSTNYYSCDQYNGNYLHWNSDQYSSYGKPSLTQCQLSAHSVNNYSMGYPTAGAAALHQPSHRSIVTPPASPHLSELLSNQSKPPIGQIASAHTLHTHLNNITINCNTINTTSLQNTAPTQQVGQVGPQTIAGAIVPPVPPTKPRRGRRSRGPKKVTLHTCSYPGCTKTYSKSSHLKAHLRTHTGEKPYQCNWKGCGWKFARSDELTRHFLLRRPRLDLGATTGVTVGAIMLTTGAGCCDGLYGLELE</sequence>
<evidence type="ECO:0000259" key="6">
    <source>
        <dbReference type="PROSITE" id="PS50157"/>
    </source>
</evidence>
<evidence type="ECO:0000313" key="7">
    <source>
        <dbReference type="EMBL" id="CAD7651945.1"/>
    </source>
</evidence>
<evidence type="ECO:0000256" key="1">
    <source>
        <dbReference type="ARBA" id="ARBA00022723"/>
    </source>
</evidence>
<feature type="domain" description="C2H2-type" evidence="6">
    <location>
        <begin position="214"/>
        <end position="234"/>
    </location>
</feature>
<dbReference type="PANTHER" id="PTHR23235">
    <property type="entry name" value="KRUEPPEL-LIKE TRANSCRIPTION FACTOR"/>
    <property type="match status" value="1"/>
</dbReference>
<dbReference type="SUPFAM" id="SSF57667">
    <property type="entry name" value="beta-beta-alpha zinc fingers"/>
    <property type="match status" value="1"/>
</dbReference>
<dbReference type="PROSITE" id="PS50157">
    <property type="entry name" value="ZINC_FINGER_C2H2_2"/>
    <property type="match status" value="2"/>
</dbReference>
<feature type="domain" description="C2H2-type" evidence="6">
    <location>
        <begin position="184"/>
        <end position="213"/>
    </location>
</feature>
<evidence type="ECO:0000256" key="5">
    <source>
        <dbReference type="SAM" id="MobiDB-lite"/>
    </source>
</evidence>
<dbReference type="Proteomes" id="UP000728032">
    <property type="component" value="Unassembled WGS sequence"/>
</dbReference>
<dbReference type="EMBL" id="OC919828">
    <property type="protein sequence ID" value="CAD7651945.1"/>
    <property type="molecule type" value="Genomic_DNA"/>
</dbReference>
<feature type="region of interest" description="Disordered" evidence="5">
    <location>
        <begin position="158"/>
        <end position="179"/>
    </location>
</feature>
<dbReference type="OrthoDB" id="4748970at2759"/>
<keyword evidence="3" id="KW-0862">Zinc</keyword>
<dbReference type="GO" id="GO:0000981">
    <property type="term" value="F:DNA-binding transcription factor activity, RNA polymerase II-specific"/>
    <property type="evidence" value="ECO:0007669"/>
    <property type="project" value="TreeGrafter"/>
</dbReference>
<organism evidence="7">
    <name type="scientific">Oppiella nova</name>
    <dbReference type="NCBI Taxonomy" id="334625"/>
    <lineage>
        <taxon>Eukaryota</taxon>
        <taxon>Metazoa</taxon>
        <taxon>Ecdysozoa</taxon>
        <taxon>Arthropoda</taxon>
        <taxon>Chelicerata</taxon>
        <taxon>Arachnida</taxon>
        <taxon>Acari</taxon>
        <taxon>Acariformes</taxon>
        <taxon>Sarcoptiformes</taxon>
        <taxon>Oribatida</taxon>
        <taxon>Brachypylina</taxon>
        <taxon>Oppioidea</taxon>
        <taxon>Oppiidae</taxon>
        <taxon>Oppiella</taxon>
    </lineage>
</organism>
<dbReference type="Gene3D" id="3.30.160.60">
    <property type="entry name" value="Classic Zinc Finger"/>
    <property type="match status" value="2"/>
</dbReference>